<sequence>MPFGRQQLFDLGVSLHMKFGFLLQNFTESDTIPVFRTESQNRMLASALNFAIGFFGYPYEGQYQQSITIEA</sequence>
<reference evidence="2" key="2">
    <citation type="submission" date="2015-01" db="EMBL/GenBank/DDBJ databases">
        <title>Evolutionary Origins and Diversification of the Mycorrhizal Mutualists.</title>
        <authorList>
            <consortium name="DOE Joint Genome Institute"/>
            <consortium name="Mycorrhizal Genomics Consortium"/>
            <person name="Kohler A."/>
            <person name="Kuo A."/>
            <person name="Nagy L.G."/>
            <person name="Floudas D."/>
            <person name="Copeland A."/>
            <person name="Barry K.W."/>
            <person name="Cichocki N."/>
            <person name="Veneault-Fourrey C."/>
            <person name="LaButti K."/>
            <person name="Lindquist E.A."/>
            <person name="Lipzen A."/>
            <person name="Lundell T."/>
            <person name="Morin E."/>
            <person name="Murat C."/>
            <person name="Riley R."/>
            <person name="Ohm R."/>
            <person name="Sun H."/>
            <person name="Tunlid A."/>
            <person name="Henrissat B."/>
            <person name="Grigoriev I.V."/>
            <person name="Hibbett D.S."/>
            <person name="Martin F."/>
        </authorList>
    </citation>
    <scope>NUCLEOTIDE SEQUENCE [LARGE SCALE GENOMIC DNA]</scope>
    <source>
        <strain evidence="2">LaAM-08-1</strain>
    </source>
</reference>
<dbReference type="Pfam" id="PF00328">
    <property type="entry name" value="His_Phos_2"/>
    <property type="match status" value="1"/>
</dbReference>
<protein>
    <submittedName>
        <fullName evidence="1">Uncharacterized protein</fullName>
    </submittedName>
</protein>
<dbReference type="HOGENOM" id="CLU_2740434_0_0_1"/>
<dbReference type="InterPro" id="IPR029033">
    <property type="entry name" value="His_PPase_superfam"/>
</dbReference>
<dbReference type="Proteomes" id="UP000054477">
    <property type="component" value="Unassembled WGS sequence"/>
</dbReference>
<gene>
    <name evidence="1" type="ORF">K443DRAFT_442865</name>
</gene>
<dbReference type="AlphaFoldDB" id="A0A0C9XQU7"/>
<dbReference type="SUPFAM" id="SSF53254">
    <property type="entry name" value="Phosphoglycerate mutase-like"/>
    <property type="match status" value="1"/>
</dbReference>
<dbReference type="OrthoDB" id="6509975at2759"/>
<proteinExistence type="predicted"/>
<evidence type="ECO:0000313" key="1">
    <source>
        <dbReference type="EMBL" id="KIK04004.1"/>
    </source>
</evidence>
<evidence type="ECO:0000313" key="2">
    <source>
        <dbReference type="Proteomes" id="UP000054477"/>
    </source>
</evidence>
<reference evidence="1 2" key="1">
    <citation type="submission" date="2014-04" db="EMBL/GenBank/DDBJ databases">
        <authorList>
            <consortium name="DOE Joint Genome Institute"/>
            <person name="Kuo A."/>
            <person name="Kohler A."/>
            <person name="Nagy L.G."/>
            <person name="Floudas D."/>
            <person name="Copeland A."/>
            <person name="Barry K.W."/>
            <person name="Cichocki N."/>
            <person name="Veneault-Fourrey C."/>
            <person name="LaButti K."/>
            <person name="Lindquist E.A."/>
            <person name="Lipzen A."/>
            <person name="Lundell T."/>
            <person name="Morin E."/>
            <person name="Murat C."/>
            <person name="Sun H."/>
            <person name="Tunlid A."/>
            <person name="Henrissat B."/>
            <person name="Grigoriev I.V."/>
            <person name="Hibbett D.S."/>
            <person name="Martin F."/>
            <person name="Nordberg H.P."/>
            <person name="Cantor M.N."/>
            <person name="Hua S.X."/>
        </authorList>
    </citation>
    <scope>NUCLEOTIDE SEQUENCE [LARGE SCALE GENOMIC DNA]</scope>
    <source>
        <strain evidence="1 2">LaAM-08-1</strain>
    </source>
</reference>
<dbReference type="CDD" id="cd07061">
    <property type="entry name" value="HP_HAP_like"/>
    <property type="match status" value="1"/>
</dbReference>
<dbReference type="InterPro" id="IPR000560">
    <property type="entry name" value="His_Pase_clade-2"/>
</dbReference>
<keyword evidence="2" id="KW-1185">Reference proteome</keyword>
<name>A0A0C9XQU7_9AGAR</name>
<accession>A0A0C9XQU7</accession>
<organism evidence="1 2">
    <name type="scientific">Laccaria amethystina LaAM-08-1</name>
    <dbReference type="NCBI Taxonomy" id="1095629"/>
    <lineage>
        <taxon>Eukaryota</taxon>
        <taxon>Fungi</taxon>
        <taxon>Dikarya</taxon>
        <taxon>Basidiomycota</taxon>
        <taxon>Agaricomycotina</taxon>
        <taxon>Agaricomycetes</taxon>
        <taxon>Agaricomycetidae</taxon>
        <taxon>Agaricales</taxon>
        <taxon>Agaricineae</taxon>
        <taxon>Hydnangiaceae</taxon>
        <taxon>Laccaria</taxon>
    </lineage>
</organism>
<dbReference type="Gene3D" id="3.40.50.1240">
    <property type="entry name" value="Phosphoglycerate mutase-like"/>
    <property type="match status" value="1"/>
</dbReference>
<dbReference type="EMBL" id="KN838574">
    <property type="protein sequence ID" value="KIK04004.1"/>
    <property type="molecule type" value="Genomic_DNA"/>
</dbReference>